<dbReference type="OrthoDB" id="496981at2759"/>
<accession>A0A409Y8N2</accession>
<name>A0A409Y8N2_9AGAR</name>
<sequence length="604" mass="68480">MTSPILPSGRYGIRCADQRLHLAPTGHRHVEQTFVTLVDTLPFQWDVLFDHNRRRYVIRVPKQQSYINIQEGQLVIGSVPEFFDLKGVPGQTSYYAIIDRNGMAYQSDPSEVFSIGEEVIPNIVTAKRLDPARPYLWVFAAVSDPPPGIYSVYTCNDSYFQYAQKPQVQDRFGLKDDSAERWTTFWRSIKQLNEYANGSIVYKVVFFGRHGEGWHNLHSSNKKTALKNEDNGDLQWDASLTQKGFLQAFNVQAVWAAEESLPNNTEIGIPDLSFCSPLTRCLITHTITFAPQLQDSRLHSVVDDLFREKIVSDPESRRRSKDYVNLRFNSLTVSQDFQPGMDLRWNGRDGESVDDVNTRATAILQKIFWEKQENKIFVSITGHHDITRAIFFELGKDLSSYYLHPGHVVPIICRYAARPGILDIGLYTIQYTDHDPSLFAAVTDPSAGQPVVAIDDESPSTWFVKCVDAENQEYIIKYFDTDAEQDKKLYWNTLSSDTSTLSKAEDSSVPVVLSEAERTWRLLPTSSAGVYVIQWINQSESASQSLADNDSSTNQDVDIGAKSKSGSIDTYPLLVQEETQGAKQPTWTFICSCNLNVPVWEWDN</sequence>
<keyword evidence="2" id="KW-1185">Reference proteome</keyword>
<dbReference type="EMBL" id="NHYE01001074">
    <property type="protein sequence ID" value="PPQ99271.1"/>
    <property type="molecule type" value="Genomic_DNA"/>
</dbReference>
<protein>
    <submittedName>
        <fullName evidence="1">Uncharacterized protein</fullName>
    </submittedName>
</protein>
<dbReference type="Gene3D" id="2.80.10.50">
    <property type="match status" value="1"/>
</dbReference>
<organism evidence="1 2">
    <name type="scientific">Gymnopilus dilepis</name>
    <dbReference type="NCBI Taxonomy" id="231916"/>
    <lineage>
        <taxon>Eukaryota</taxon>
        <taxon>Fungi</taxon>
        <taxon>Dikarya</taxon>
        <taxon>Basidiomycota</taxon>
        <taxon>Agaricomycotina</taxon>
        <taxon>Agaricomycetes</taxon>
        <taxon>Agaricomycetidae</taxon>
        <taxon>Agaricales</taxon>
        <taxon>Agaricineae</taxon>
        <taxon>Hymenogastraceae</taxon>
        <taxon>Gymnopilus</taxon>
    </lineage>
</organism>
<dbReference type="InterPro" id="IPR050275">
    <property type="entry name" value="PGM_Phosphatase"/>
</dbReference>
<dbReference type="PANTHER" id="PTHR48100:SF1">
    <property type="entry name" value="HISTIDINE PHOSPHATASE FAMILY PROTEIN-RELATED"/>
    <property type="match status" value="1"/>
</dbReference>
<dbReference type="PANTHER" id="PTHR48100">
    <property type="entry name" value="BROAD-SPECIFICITY PHOSPHATASE YOR283W-RELATED"/>
    <property type="match status" value="1"/>
</dbReference>
<gene>
    <name evidence="1" type="ORF">CVT26_014104</name>
</gene>
<evidence type="ECO:0000313" key="1">
    <source>
        <dbReference type="EMBL" id="PPQ99271.1"/>
    </source>
</evidence>
<proteinExistence type="predicted"/>
<dbReference type="GO" id="GO:0005737">
    <property type="term" value="C:cytoplasm"/>
    <property type="evidence" value="ECO:0007669"/>
    <property type="project" value="TreeGrafter"/>
</dbReference>
<dbReference type="InParanoid" id="A0A409Y8N2"/>
<evidence type="ECO:0000313" key="2">
    <source>
        <dbReference type="Proteomes" id="UP000284706"/>
    </source>
</evidence>
<dbReference type="Gene3D" id="3.40.50.1240">
    <property type="entry name" value="Phosphoglycerate mutase-like"/>
    <property type="match status" value="1"/>
</dbReference>
<comment type="caution">
    <text evidence="1">The sequence shown here is derived from an EMBL/GenBank/DDBJ whole genome shotgun (WGS) entry which is preliminary data.</text>
</comment>
<dbReference type="AlphaFoldDB" id="A0A409Y8N2"/>
<dbReference type="GO" id="GO:0016791">
    <property type="term" value="F:phosphatase activity"/>
    <property type="evidence" value="ECO:0007669"/>
    <property type="project" value="TreeGrafter"/>
</dbReference>
<dbReference type="SUPFAM" id="SSF53254">
    <property type="entry name" value="Phosphoglycerate mutase-like"/>
    <property type="match status" value="1"/>
</dbReference>
<reference evidence="1 2" key="1">
    <citation type="journal article" date="2018" name="Evol. Lett.">
        <title>Horizontal gene cluster transfer increased hallucinogenic mushroom diversity.</title>
        <authorList>
            <person name="Reynolds H.T."/>
            <person name="Vijayakumar V."/>
            <person name="Gluck-Thaler E."/>
            <person name="Korotkin H.B."/>
            <person name="Matheny P.B."/>
            <person name="Slot J.C."/>
        </authorList>
    </citation>
    <scope>NUCLEOTIDE SEQUENCE [LARGE SCALE GENOMIC DNA]</scope>
    <source>
        <strain evidence="1 2">SRW20</strain>
    </source>
</reference>
<dbReference type="InterPro" id="IPR029033">
    <property type="entry name" value="His_PPase_superfam"/>
</dbReference>
<dbReference type="Proteomes" id="UP000284706">
    <property type="component" value="Unassembled WGS sequence"/>
</dbReference>